<evidence type="ECO:0000256" key="3">
    <source>
        <dbReference type="ARBA" id="ARBA00023157"/>
    </source>
</evidence>
<keyword evidence="3" id="KW-1015">Disulfide bond</keyword>
<dbReference type="RefSeq" id="XP_030757306.1">
    <property type="nucleotide sequence ID" value="XM_030901446.1"/>
</dbReference>
<feature type="signal peptide" evidence="4">
    <location>
        <begin position="1"/>
        <end position="20"/>
    </location>
</feature>
<dbReference type="Gene3D" id="4.10.410.10">
    <property type="entry name" value="Pancreatic trypsin inhibitor Kunitz domain"/>
    <property type="match status" value="1"/>
</dbReference>
<protein>
    <submittedName>
        <fullName evidence="7">Trypsin inhibitor-like</fullName>
    </submittedName>
</protein>
<dbReference type="SUPFAM" id="SSF57362">
    <property type="entry name" value="BPTI-like"/>
    <property type="match status" value="1"/>
</dbReference>
<evidence type="ECO:0000313" key="7">
    <source>
        <dbReference type="RefSeq" id="XP_030757306.1"/>
    </source>
</evidence>
<accession>A0A6J2Y1Z5</accession>
<evidence type="ECO:0000256" key="2">
    <source>
        <dbReference type="ARBA" id="ARBA00022900"/>
    </source>
</evidence>
<dbReference type="PANTHER" id="PTHR10083">
    <property type="entry name" value="KUNITZ-TYPE PROTEASE INHIBITOR-RELATED"/>
    <property type="match status" value="1"/>
</dbReference>
<dbReference type="InterPro" id="IPR036880">
    <property type="entry name" value="Kunitz_BPTI_sf"/>
</dbReference>
<dbReference type="Proteomes" id="UP000504635">
    <property type="component" value="Unplaced"/>
</dbReference>
<evidence type="ECO:0000313" key="6">
    <source>
        <dbReference type="Proteomes" id="UP000504635"/>
    </source>
</evidence>
<reference evidence="7" key="1">
    <citation type="submission" date="2025-08" db="UniProtKB">
        <authorList>
            <consortium name="RefSeq"/>
        </authorList>
    </citation>
    <scope>IDENTIFICATION</scope>
    <source>
        <tissue evidence="7">Gonads</tissue>
    </source>
</reference>
<dbReference type="InterPro" id="IPR002223">
    <property type="entry name" value="Kunitz_BPTI"/>
</dbReference>
<proteinExistence type="predicted"/>
<dbReference type="PANTHER" id="PTHR10083:SF374">
    <property type="entry name" value="BPTI_KUNITZ INHIBITOR DOMAIN-CONTAINING PROTEIN"/>
    <property type="match status" value="1"/>
</dbReference>
<dbReference type="GO" id="GO:0004867">
    <property type="term" value="F:serine-type endopeptidase inhibitor activity"/>
    <property type="evidence" value="ECO:0007669"/>
    <property type="project" value="UniProtKB-KW"/>
</dbReference>
<dbReference type="PROSITE" id="PS50279">
    <property type="entry name" value="BPTI_KUNITZ_2"/>
    <property type="match status" value="1"/>
</dbReference>
<name>A0A6J2Y1Z5_SITOR</name>
<evidence type="ECO:0000256" key="4">
    <source>
        <dbReference type="SAM" id="SignalP"/>
    </source>
</evidence>
<evidence type="ECO:0000256" key="1">
    <source>
        <dbReference type="ARBA" id="ARBA00022690"/>
    </source>
</evidence>
<dbReference type="KEGG" id="soy:115883135"/>
<gene>
    <name evidence="7" type="primary">LOC115883135</name>
</gene>
<dbReference type="OrthoDB" id="6775666at2759"/>
<organism evidence="6 7">
    <name type="scientific">Sitophilus oryzae</name>
    <name type="common">Rice weevil</name>
    <name type="synonym">Curculio oryzae</name>
    <dbReference type="NCBI Taxonomy" id="7048"/>
    <lineage>
        <taxon>Eukaryota</taxon>
        <taxon>Metazoa</taxon>
        <taxon>Ecdysozoa</taxon>
        <taxon>Arthropoda</taxon>
        <taxon>Hexapoda</taxon>
        <taxon>Insecta</taxon>
        <taxon>Pterygota</taxon>
        <taxon>Neoptera</taxon>
        <taxon>Endopterygota</taxon>
        <taxon>Coleoptera</taxon>
        <taxon>Polyphaga</taxon>
        <taxon>Cucujiformia</taxon>
        <taxon>Curculionidae</taxon>
        <taxon>Dryophthorinae</taxon>
        <taxon>Sitophilus</taxon>
    </lineage>
</organism>
<dbReference type="FunCoup" id="A0A6J2Y1Z5">
    <property type="interactions" value="32"/>
</dbReference>
<dbReference type="AlphaFoldDB" id="A0A6J2Y1Z5"/>
<sequence>MQTSTFTIFVVLLLCAVCSGGVLKPVFTKSDCNLPHEEGPIHCLAYIPVFKWDNAKKQCVPAVYGGCRRTNNNFPTLEQCELAARSVCVSNAI</sequence>
<keyword evidence="1" id="KW-0646">Protease inhibitor</keyword>
<dbReference type="Pfam" id="PF00014">
    <property type="entry name" value="Kunitz_BPTI"/>
    <property type="match status" value="1"/>
</dbReference>
<dbReference type="InterPro" id="IPR050098">
    <property type="entry name" value="TFPI/VKTCI-like"/>
</dbReference>
<keyword evidence="2" id="KW-0722">Serine protease inhibitor</keyword>
<dbReference type="SMART" id="SM00131">
    <property type="entry name" value="KU"/>
    <property type="match status" value="1"/>
</dbReference>
<feature type="domain" description="BPTI/Kunitz inhibitor" evidence="5">
    <location>
        <begin position="32"/>
        <end position="84"/>
    </location>
</feature>
<dbReference type="InParanoid" id="A0A6J2Y1Z5"/>
<evidence type="ECO:0000259" key="5">
    <source>
        <dbReference type="PROSITE" id="PS50279"/>
    </source>
</evidence>
<feature type="chain" id="PRO_5026707091" evidence="4">
    <location>
        <begin position="21"/>
        <end position="93"/>
    </location>
</feature>
<dbReference type="GeneID" id="115883135"/>
<dbReference type="GO" id="GO:0005615">
    <property type="term" value="C:extracellular space"/>
    <property type="evidence" value="ECO:0007669"/>
    <property type="project" value="TreeGrafter"/>
</dbReference>
<keyword evidence="4" id="KW-0732">Signal</keyword>
<keyword evidence="6" id="KW-1185">Reference proteome</keyword>